<keyword evidence="3" id="KW-0288">FMN</keyword>
<evidence type="ECO:0000256" key="2">
    <source>
        <dbReference type="ARBA" id="ARBA00022630"/>
    </source>
</evidence>
<gene>
    <name evidence="9" type="ORF">JP75_10510</name>
</gene>
<comment type="catalytic activity">
    <reaction evidence="7">
        <text>riboflavin + ATP = FMN + ADP + H(+)</text>
        <dbReference type="Rhea" id="RHEA:14357"/>
        <dbReference type="ChEBI" id="CHEBI:15378"/>
        <dbReference type="ChEBI" id="CHEBI:30616"/>
        <dbReference type="ChEBI" id="CHEBI:57986"/>
        <dbReference type="ChEBI" id="CHEBI:58210"/>
        <dbReference type="ChEBI" id="CHEBI:456216"/>
        <dbReference type="EC" id="2.7.1.26"/>
    </reaction>
</comment>
<dbReference type="STRING" id="46914.JP75_10510"/>
<evidence type="ECO:0000313" key="10">
    <source>
        <dbReference type="Proteomes" id="UP000028981"/>
    </source>
</evidence>
<proteinExistence type="predicted"/>
<dbReference type="EC" id="2.7.1.26" evidence="1"/>
<organism evidence="9 10">
    <name type="scientific">Devosia riboflavina</name>
    <dbReference type="NCBI Taxonomy" id="46914"/>
    <lineage>
        <taxon>Bacteria</taxon>
        <taxon>Pseudomonadati</taxon>
        <taxon>Pseudomonadota</taxon>
        <taxon>Alphaproteobacteria</taxon>
        <taxon>Hyphomicrobiales</taxon>
        <taxon>Devosiaceae</taxon>
        <taxon>Devosia</taxon>
    </lineage>
</organism>
<keyword evidence="6" id="KW-0067">ATP-binding</keyword>
<evidence type="ECO:0000313" key="9">
    <source>
        <dbReference type="EMBL" id="KFL31308.1"/>
    </source>
</evidence>
<evidence type="ECO:0000256" key="1">
    <source>
        <dbReference type="ARBA" id="ARBA00012105"/>
    </source>
</evidence>
<evidence type="ECO:0000256" key="4">
    <source>
        <dbReference type="ARBA" id="ARBA00022679"/>
    </source>
</evidence>
<evidence type="ECO:0000256" key="3">
    <source>
        <dbReference type="ARBA" id="ARBA00022643"/>
    </source>
</evidence>
<keyword evidence="5" id="KW-0547">Nucleotide-binding</keyword>
<dbReference type="SMART" id="SM00904">
    <property type="entry name" value="Flavokinase"/>
    <property type="match status" value="1"/>
</dbReference>
<dbReference type="GO" id="GO:0005524">
    <property type="term" value="F:ATP binding"/>
    <property type="evidence" value="ECO:0007669"/>
    <property type="project" value="UniProtKB-KW"/>
</dbReference>
<dbReference type="Proteomes" id="UP000028981">
    <property type="component" value="Unassembled WGS sequence"/>
</dbReference>
<dbReference type="InterPro" id="IPR015865">
    <property type="entry name" value="Riboflavin_kinase_bac/euk"/>
</dbReference>
<name>A0A087M355_9HYPH</name>
<feature type="domain" description="Riboflavin kinase" evidence="8">
    <location>
        <begin position="4"/>
        <end position="125"/>
    </location>
</feature>
<evidence type="ECO:0000256" key="5">
    <source>
        <dbReference type="ARBA" id="ARBA00022741"/>
    </source>
</evidence>
<keyword evidence="4" id="KW-0808">Transferase</keyword>
<evidence type="ECO:0000259" key="8">
    <source>
        <dbReference type="SMART" id="SM00904"/>
    </source>
</evidence>
<accession>A0A087M355</accession>
<sequence>MGIRLSGCVIHGDKRGRKLGFPTANLSIAPGVELPPDGVYSCIVWLPGQTTHHGATASVGNNPTFDDVKERRVEIYIHDFDGTLYGHELNICLLTRLRDMRRFSGLDDLTGQTERDVAQSRAMLAHHALTGLLP</sequence>
<dbReference type="GO" id="GO:0009231">
    <property type="term" value="P:riboflavin biosynthetic process"/>
    <property type="evidence" value="ECO:0007669"/>
    <property type="project" value="InterPro"/>
</dbReference>
<dbReference type="RefSeq" id="WP_035082394.1">
    <property type="nucleotide sequence ID" value="NZ_JQGC01000007.1"/>
</dbReference>
<dbReference type="EMBL" id="JQGC01000007">
    <property type="protein sequence ID" value="KFL31308.1"/>
    <property type="molecule type" value="Genomic_DNA"/>
</dbReference>
<dbReference type="GO" id="GO:0009398">
    <property type="term" value="P:FMN biosynthetic process"/>
    <property type="evidence" value="ECO:0007669"/>
    <property type="project" value="TreeGrafter"/>
</dbReference>
<dbReference type="InterPro" id="IPR023465">
    <property type="entry name" value="Riboflavin_kinase_dom_sf"/>
</dbReference>
<dbReference type="GO" id="GO:0008531">
    <property type="term" value="F:riboflavin kinase activity"/>
    <property type="evidence" value="ECO:0007669"/>
    <property type="project" value="UniProtKB-EC"/>
</dbReference>
<dbReference type="Gene3D" id="2.40.30.30">
    <property type="entry name" value="Riboflavin kinase-like"/>
    <property type="match status" value="1"/>
</dbReference>
<dbReference type="Pfam" id="PF01687">
    <property type="entry name" value="Flavokinase"/>
    <property type="match status" value="1"/>
</dbReference>
<dbReference type="SUPFAM" id="SSF82114">
    <property type="entry name" value="Riboflavin kinase-like"/>
    <property type="match status" value="1"/>
</dbReference>
<evidence type="ECO:0000256" key="6">
    <source>
        <dbReference type="ARBA" id="ARBA00022840"/>
    </source>
</evidence>
<protein>
    <recommendedName>
        <fullName evidence="1">riboflavin kinase</fullName>
        <ecNumber evidence="1">2.7.1.26</ecNumber>
    </recommendedName>
</protein>
<dbReference type="PANTHER" id="PTHR22749">
    <property type="entry name" value="RIBOFLAVIN KINASE/FMN ADENYLYLTRANSFERASE"/>
    <property type="match status" value="1"/>
</dbReference>
<dbReference type="OrthoDB" id="9803667at2"/>
<evidence type="ECO:0000256" key="7">
    <source>
        <dbReference type="ARBA" id="ARBA00047880"/>
    </source>
</evidence>
<keyword evidence="10" id="KW-1185">Reference proteome</keyword>
<comment type="caution">
    <text evidence="9">The sequence shown here is derived from an EMBL/GenBank/DDBJ whole genome shotgun (WGS) entry which is preliminary data.</text>
</comment>
<dbReference type="PANTHER" id="PTHR22749:SF6">
    <property type="entry name" value="RIBOFLAVIN KINASE"/>
    <property type="match status" value="1"/>
</dbReference>
<dbReference type="InterPro" id="IPR023468">
    <property type="entry name" value="Riboflavin_kinase"/>
</dbReference>
<dbReference type="AlphaFoldDB" id="A0A087M355"/>
<keyword evidence="2" id="KW-0285">Flavoprotein</keyword>
<reference evidence="9 10" key="1">
    <citation type="submission" date="2014-08" db="EMBL/GenBank/DDBJ databases">
        <authorList>
            <person name="Hassan Y.I."/>
            <person name="Lepp D."/>
            <person name="Zhou T."/>
        </authorList>
    </citation>
    <scope>NUCLEOTIDE SEQUENCE [LARGE SCALE GENOMIC DNA]</scope>
    <source>
        <strain evidence="9 10">IFO13584</strain>
    </source>
</reference>